<comment type="caution">
    <text evidence="1">The sequence shown here is derived from an EMBL/GenBank/DDBJ whole genome shotgun (WGS) entry which is preliminary data.</text>
</comment>
<sequence>MSSGPNDEGHIELTCQVGDLKISIKGPAEKATEFLRKVLALESDQRADSPAASLGSATSGQERVKRAWRAGQWGGAVLSGRVGSLNSSPQIDLRSRYYAILRVEAVERPVLCTSAGAYYWQIIGDLESN</sequence>
<reference evidence="1" key="1">
    <citation type="submission" date="2022-10" db="EMBL/GenBank/DDBJ databases">
        <authorList>
            <person name="Chen Y."/>
            <person name="Dougan E. K."/>
            <person name="Chan C."/>
            <person name="Rhodes N."/>
            <person name="Thang M."/>
        </authorList>
    </citation>
    <scope>NUCLEOTIDE SEQUENCE</scope>
</reference>
<name>A0A9P1CF28_9DINO</name>
<protein>
    <submittedName>
        <fullName evidence="1">Uncharacterized protein</fullName>
    </submittedName>
</protein>
<evidence type="ECO:0000313" key="2">
    <source>
        <dbReference type="EMBL" id="CAL4778379.1"/>
    </source>
</evidence>
<proteinExistence type="predicted"/>
<dbReference type="EMBL" id="CAMXCT010001547">
    <property type="protein sequence ID" value="CAI3991067.1"/>
    <property type="molecule type" value="Genomic_DNA"/>
</dbReference>
<dbReference type="EMBL" id="CAMXCT030001547">
    <property type="protein sequence ID" value="CAL4778379.1"/>
    <property type="molecule type" value="Genomic_DNA"/>
</dbReference>
<evidence type="ECO:0000313" key="1">
    <source>
        <dbReference type="EMBL" id="CAI3991067.1"/>
    </source>
</evidence>
<keyword evidence="3" id="KW-1185">Reference proteome</keyword>
<organism evidence="1">
    <name type="scientific">Cladocopium goreaui</name>
    <dbReference type="NCBI Taxonomy" id="2562237"/>
    <lineage>
        <taxon>Eukaryota</taxon>
        <taxon>Sar</taxon>
        <taxon>Alveolata</taxon>
        <taxon>Dinophyceae</taxon>
        <taxon>Suessiales</taxon>
        <taxon>Symbiodiniaceae</taxon>
        <taxon>Cladocopium</taxon>
    </lineage>
</organism>
<evidence type="ECO:0000313" key="3">
    <source>
        <dbReference type="Proteomes" id="UP001152797"/>
    </source>
</evidence>
<dbReference type="Proteomes" id="UP001152797">
    <property type="component" value="Unassembled WGS sequence"/>
</dbReference>
<gene>
    <name evidence="1" type="ORF">C1SCF055_LOCUS18002</name>
</gene>
<dbReference type="EMBL" id="CAMXCT020001547">
    <property type="protein sequence ID" value="CAL1144442.1"/>
    <property type="molecule type" value="Genomic_DNA"/>
</dbReference>
<accession>A0A9P1CF28</accession>
<reference evidence="2 3" key="2">
    <citation type="submission" date="2024-05" db="EMBL/GenBank/DDBJ databases">
        <authorList>
            <person name="Chen Y."/>
            <person name="Shah S."/>
            <person name="Dougan E. K."/>
            <person name="Thang M."/>
            <person name="Chan C."/>
        </authorList>
    </citation>
    <scope>NUCLEOTIDE SEQUENCE [LARGE SCALE GENOMIC DNA]</scope>
</reference>
<dbReference type="AlphaFoldDB" id="A0A9P1CF28"/>